<keyword evidence="3" id="KW-1185">Reference proteome</keyword>
<dbReference type="InterPro" id="IPR000305">
    <property type="entry name" value="GIY-YIG_endonuc"/>
</dbReference>
<protein>
    <submittedName>
        <fullName evidence="2">GIY-YIG nuclease family protein</fullName>
    </submittedName>
</protein>
<dbReference type="EMBL" id="JASXSX010000001">
    <property type="protein sequence ID" value="MDT3766943.1"/>
    <property type="molecule type" value="Genomic_DNA"/>
</dbReference>
<gene>
    <name evidence="2" type="ORF">QS713_02545</name>
</gene>
<dbReference type="RefSeq" id="WP_313272193.1">
    <property type="nucleotide sequence ID" value="NZ_JASXSX010000001.1"/>
</dbReference>
<evidence type="ECO:0000313" key="2">
    <source>
        <dbReference type="EMBL" id="MDT3766943.1"/>
    </source>
</evidence>
<name>A0ABU3I997_9ACTO</name>
<dbReference type="Proteomes" id="UP001247542">
    <property type="component" value="Unassembled WGS sequence"/>
</dbReference>
<sequence length="354" mass="40370">MTDPSTVAPLFAPNERRGIYILEFKNGERYVGQTENVVTRYSTHRHGSKHHAAWQYVTAISFCHIPEGNLDEPERITIRQQRAAHRLRNRAFNFGHWEPTVLDDYVAPEEQLHWATGHPSYDLAPFAEAAKNLKQETPKLLTKRRGQEVMPDGRPVWEVVVDELAQIVALAIPNATQTQKRFWTLSDYPSTAGGRFATLNVGSLELAFFPRHRMESDYGSWEESLGLVFRLNAEMGSFVDEESLTERERDENIYFPDQVNGYLTEWYRVPHGYSVPVDSLAGPLGVFGFSVFPEEMRAGVRSLAIHSMRKQSALLNGRSHSEPLTRMVFERIASPQFQQMLADNTSGTRQQTEC</sequence>
<feature type="domain" description="GIY-YIG" evidence="1">
    <location>
        <begin position="15"/>
        <end position="94"/>
    </location>
</feature>
<evidence type="ECO:0000259" key="1">
    <source>
        <dbReference type="PROSITE" id="PS50164"/>
    </source>
</evidence>
<reference evidence="2 3" key="1">
    <citation type="submission" date="2023-06" db="EMBL/GenBank/DDBJ databases">
        <title>Draft genome sequence of Gleimia hominis type strain CCUG 57540T.</title>
        <authorList>
            <person name="Salva-Serra F."/>
            <person name="Cardew S."/>
            <person name="Jensie Markopoulos S."/>
            <person name="Ohlen M."/>
            <person name="Inganas E."/>
            <person name="Svensson-Stadler L."/>
            <person name="Moore E.R.B."/>
        </authorList>
    </citation>
    <scope>NUCLEOTIDE SEQUENCE [LARGE SCALE GENOMIC DNA]</scope>
    <source>
        <strain evidence="2 3">CCUG 57540</strain>
    </source>
</reference>
<proteinExistence type="predicted"/>
<dbReference type="PROSITE" id="PS50164">
    <property type="entry name" value="GIY_YIG"/>
    <property type="match status" value="1"/>
</dbReference>
<dbReference type="InterPro" id="IPR035901">
    <property type="entry name" value="GIY-YIG_endonuc_sf"/>
</dbReference>
<dbReference type="SUPFAM" id="SSF82771">
    <property type="entry name" value="GIY-YIG endonuclease"/>
    <property type="match status" value="1"/>
</dbReference>
<evidence type="ECO:0000313" key="3">
    <source>
        <dbReference type="Proteomes" id="UP001247542"/>
    </source>
</evidence>
<dbReference type="CDD" id="cd00719">
    <property type="entry name" value="GIY-YIG_SF"/>
    <property type="match status" value="1"/>
</dbReference>
<accession>A0ABU3I997</accession>
<organism evidence="2 3">
    <name type="scientific">Gleimia hominis</name>
    <dbReference type="NCBI Taxonomy" id="595468"/>
    <lineage>
        <taxon>Bacteria</taxon>
        <taxon>Bacillati</taxon>
        <taxon>Actinomycetota</taxon>
        <taxon>Actinomycetes</taxon>
        <taxon>Actinomycetales</taxon>
        <taxon>Actinomycetaceae</taxon>
        <taxon>Gleimia</taxon>
    </lineage>
</organism>
<dbReference type="Pfam" id="PF01541">
    <property type="entry name" value="GIY-YIG"/>
    <property type="match status" value="1"/>
</dbReference>
<comment type="caution">
    <text evidence="2">The sequence shown here is derived from an EMBL/GenBank/DDBJ whole genome shotgun (WGS) entry which is preliminary data.</text>
</comment>